<evidence type="ECO:0000256" key="4">
    <source>
        <dbReference type="ARBA" id="ARBA00022723"/>
    </source>
</evidence>
<dbReference type="PANTHER" id="PTHR43787">
    <property type="entry name" value="FEMO COFACTOR BIOSYNTHESIS PROTEIN NIFB-RELATED"/>
    <property type="match status" value="1"/>
</dbReference>
<dbReference type="InterPro" id="IPR013785">
    <property type="entry name" value="Aldolase_TIM"/>
</dbReference>
<keyword evidence="3" id="KW-0949">S-adenosyl-L-methionine</keyword>
<comment type="caution">
    <text evidence="8">The sequence shown here is derived from an EMBL/GenBank/DDBJ whole genome shotgun (WGS) entry which is preliminary data.</text>
</comment>
<evidence type="ECO:0000259" key="7">
    <source>
        <dbReference type="PROSITE" id="PS51918"/>
    </source>
</evidence>
<accession>A0A940DKG0</accession>
<evidence type="ECO:0000256" key="6">
    <source>
        <dbReference type="ARBA" id="ARBA00023014"/>
    </source>
</evidence>
<sequence length="446" mass="51589">MKVSKYTFFVELMPEAEFYLYNTLSNALMEVDGNSFALLMAAQEGRHDVTAGDYDPELYDALSRRTMITESDKDDFLKFKATIMRMRGQRTSMHLTLAPTMDCCFRCHYCFEKYKAKAHMTEETMEAIVKYVMSCRELKTLHLTWFGGEPLMAVREIEMFYDRLAPSLGDIKFTSNIITTGYHIDEEAVRILEKAQVKSVQITLDGMRETHNRVKNLGNGEDVFGRVLDNIELYNRLAPGVNIVIRVNLTHENEREYIPLYRMLTERFKGKPMIAPAPAFVMDRGTAGGEIDRRTLFNHGERSRFILGLADMGIHSPFVRYPKRFFYECAIRNDMAIAFDAEGYAYKCWEVIGNKDYAVGRLDADGVIKDINGRVLNRQLYGADPFEDAVCRECRYMPLCCGGCPIQRIENEFEEGRNVCCSHYKGHIEEFIKRHIRMRKKGMDNR</sequence>
<evidence type="ECO:0000256" key="3">
    <source>
        <dbReference type="ARBA" id="ARBA00022691"/>
    </source>
</evidence>
<evidence type="ECO:0000313" key="8">
    <source>
        <dbReference type="EMBL" id="MBO8440111.1"/>
    </source>
</evidence>
<organism evidence="8 9">
    <name type="scientific">Candidatus Aphodosoma intestinipullorum</name>
    <dbReference type="NCBI Taxonomy" id="2840674"/>
    <lineage>
        <taxon>Bacteria</taxon>
        <taxon>Pseudomonadati</taxon>
        <taxon>Bacteroidota</taxon>
        <taxon>Bacteroidia</taxon>
        <taxon>Bacteroidales</taxon>
        <taxon>Candidatus Aphodosoma</taxon>
    </lineage>
</organism>
<comment type="cofactor">
    <cofactor evidence="1">
        <name>[4Fe-4S] cluster</name>
        <dbReference type="ChEBI" id="CHEBI:49883"/>
    </cofactor>
</comment>
<dbReference type="NCBIfam" id="TIGR04085">
    <property type="entry name" value="rSAM_more_4Fe4S"/>
    <property type="match status" value="1"/>
</dbReference>
<keyword evidence="4" id="KW-0479">Metal-binding</keyword>
<dbReference type="InterPro" id="IPR058240">
    <property type="entry name" value="rSAM_sf"/>
</dbReference>
<reference evidence="8" key="1">
    <citation type="submission" date="2020-10" db="EMBL/GenBank/DDBJ databases">
        <authorList>
            <person name="Gilroy R."/>
        </authorList>
    </citation>
    <scope>NUCLEOTIDE SEQUENCE</scope>
    <source>
        <strain evidence="8">3924</strain>
    </source>
</reference>
<keyword evidence="6" id="KW-0411">Iron-sulfur</keyword>
<dbReference type="InterPro" id="IPR023885">
    <property type="entry name" value="4Fe4S-binding_SPASM_dom"/>
</dbReference>
<name>A0A940DKG0_9BACT</name>
<dbReference type="Pfam" id="PF04055">
    <property type="entry name" value="Radical_SAM"/>
    <property type="match status" value="1"/>
</dbReference>
<feature type="domain" description="Radical SAM core" evidence="7">
    <location>
        <begin position="87"/>
        <end position="315"/>
    </location>
</feature>
<dbReference type="InterPro" id="IPR007197">
    <property type="entry name" value="rSAM"/>
</dbReference>
<dbReference type="PANTHER" id="PTHR43787:SF3">
    <property type="entry name" value="ARYLSULFATASE REGULATORY PROTEIN"/>
    <property type="match status" value="1"/>
</dbReference>
<evidence type="ECO:0000256" key="2">
    <source>
        <dbReference type="ARBA" id="ARBA00022485"/>
    </source>
</evidence>
<keyword evidence="2" id="KW-0004">4Fe-4S</keyword>
<keyword evidence="5" id="KW-0408">Iron</keyword>
<dbReference type="AlphaFoldDB" id="A0A940DKG0"/>
<dbReference type="CDD" id="cd01335">
    <property type="entry name" value="Radical_SAM"/>
    <property type="match status" value="1"/>
</dbReference>
<reference evidence="8" key="2">
    <citation type="journal article" date="2021" name="PeerJ">
        <title>Extensive microbial diversity within the chicken gut microbiome revealed by metagenomics and culture.</title>
        <authorList>
            <person name="Gilroy R."/>
            <person name="Ravi A."/>
            <person name="Getino M."/>
            <person name="Pursley I."/>
            <person name="Horton D.L."/>
            <person name="Alikhan N.F."/>
            <person name="Baker D."/>
            <person name="Gharbi K."/>
            <person name="Hall N."/>
            <person name="Watson M."/>
            <person name="Adriaenssens E.M."/>
            <person name="Foster-Nyarko E."/>
            <person name="Jarju S."/>
            <person name="Secka A."/>
            <person name="Antonio M."/>
            <person name="Oren A."/>
            <person name="Chaudhuri R.R."/>
            <person name="La Ragione R."/>
            <person name="Hildebrand F."/>
            <person name="Pallen M.J."/>
        </authorList>
    </citation>
    <scope>NUCLEOTIDE SEQUENCE</scope>
    <source>
        <strain evidence="8">3924</strain>
    </source>
</reference>
<evidence type="ECO:0000256" key="5">
    <source>
        <dbReference type="ARBA" id="ARBA00023004"/>
    </source>
</evidence>
<evidence type="ECO:0000256" key="1">
    <source>
        <dbReference type="ARBA" id="ARBA00001966"/>
    </source>
</evidence>
<dbReference type="GO" id="GO:0046872">
    <property type="term" value="F:metal ion binding"/>
    <property type="evidence" value="ECO:0007669"/>
    <property type="project" value="UniProtKB-KW"/>
</dbReference>
<dbReference type="Gene3D" id="3.20.20.70">
    <property type="entry name" value="Aldolase class I"/>
    <property type="match status" value="1"/>
</dbReference>
<protein>
    <submittedName>
        <fullName evidence="8">Radical SAM protein</fullName>
    </submittedName>
</protein>
<dbReference type="GO" id="GO:0003824">
    <property type="term" value="F:catalytic activity"/>
    <property type="evidence" value="ECO:0007669"/>
    <property type="project" value="InterPro"/>
</dbReference>
<evidence type="ECO:0000313" key="9">
    <source>
        <dbReference type="Proteomes" id="UP000712007"/>
    </source>
</evidence>
<dbReference type="SFLD" id="SFLDS00029">
    <property type="entry name" value="Radical_SAM"/>
    <property type="match status" value="1"/>
</dbReference>
<dbReference type="EMBL" id="JADIMV010000097">
    <property type="protein sequence ID" value="MBO8440111.1"/>
    <property type="molecule type" value="Genomic_DNA"/>
</dbReference>
<gene>
    <name evidence="8" type="ORF">IAC51_05610</name>
</gene>
<dbReference type="GO" id="GO:0051539">
    <property type="term" value="F:4 iron, 4 sulfur cluster binding"/>
    <property type="evidence" value="ECO:0007669"/>
    <property type="project" value="UniProtKB-KW"/>
</dbReference>
<dbReference type="Proteomes" id="UP000712007">
    <property type="component" value="Unassembled WGS sequence"/>
</dbReference>
<dbReference type="PROSITE" id="PS51918">
    <property type="entry name" value="RADICAL_SAM"/>
    <property type="match status" value="1"/>
</dbReference>
<dbReference type="SFLD" id="SFLDG01067">
    <property type="entry name" value="SPASM/twitch_domain_containing"/>
    <property type="match status" value="1"/>
</dbReference>
<dbReference type="SUPFAM" id="SSF102114">
    <property type="entry name" value="Radical SAM enzymes"/>
    <property type="match status" value="1"/>
</dbReference>
<proteinExistence type="predicted"/>